<dbReference type="AlphaFoldDB" id="A0A4R6MYS8"/>
<dbReference type="GO" id="GO:0006808">
    <property type="term" value="P:regulation of nitrogen utilization"/>
    <property type="evidence" value="ECO:0007669"/>
    <property type="project" value="InterPro"/>
</dbReference>
<name>A0A4R6MYS8_9BURK</name>
<accession>A0A4R6MYS8</accession>
<protein>
    <recommendedName>
        <fullName evidence="3">Nitrogen regulatory protein P-II family</fullName>
    </recommendedName>
</protein>
<dbReference type="EMBL" id="SNXE01000006">
    <property type="protein sequence ID" value="TDP07794.1"/>
    <property type="molecule type" value="Genomic_DNA"/>
</dbReference>
<evidence type="ECO:0000313" key="1">
    <source>
        <dbReference type="EMBL" id="TDP07794.1"/>
    </source>
</evidence>
<gene>
    <name evidence="1" type="ORF">DFR39_10654</name>
</gene>
<organism evidence="1 2">
    <name type="scientific">Roseateles asaccharophilus</name>
    <dbReference type="NCBI Taxonomy" id="582607"/>
    <lineage>
        <taxon>Bacteria</taxon>
        <taxon>Pseudomonadati</taxon>
        <taxon>Pseudomonadota</taxon>
        <taxon>Betaproteobacteria</taxon>
        <taxon>Burkholderiales</taxon>
        <taxon>Sphaerotilaceae</taxon>
        <taxon>Roseateles</taxon>
    </lineage>
</organism>
<proteinExistence type="predicted"/>
<keyword evidence="2" id="KW-1185">Reference proteome</keyword>
<dbReference type="RefSeq" id="WP_133604083.1">
    <property type="nucleotide sequence ID" value="NZ_JAUFPJ010000007.1"/>
</dbReference>
<dbReference type="InterPro" id="IPR002187">
    <property type="entry name" value="N-reg_PII"/>
</dbReference>
<sequence>MNNKHHPKTKLTLVAEAALEPRLLAELKRHQAHVWTISEVRGAFPEGERDGDWEANRTIEIKVICEPSVADAIADAVLAKYAQDYSVVMYFSDVSVLRAERY</sequence>
<evidence type="ECO:0008006" key="3">
    <source>
        <dbReference type="Google" id="ProtNLM"/>
    </source>
</evidence>
<evidence type="ECO:0000313" key="2">
    <source>
        <dbReference type="Proteomes" id="UP000295357"/>
    </source>
</evidence>
<dbReference type="InterPro" id="IPR011322">
    <property type="entry name" value="N-reg_PII-like_a/b"/>
</dbReference>
<dbReference type="Pfam" id="PF00543">
    <property type="entry name" value="P-II"/>
    <property type="match status" value="1"/>
</dbReference>
<dbReference type="Gene3D" id="3.30.70.120">
    <property type="match status" value="1"/>
</dbReference>
<dbReference type="OrthoDB" id="330665at2"/>
<comment type="caution">
    <text evidence="1">The sequence shown here is derived from an EMBL/GenBank/DDBJ whole genome shotgun (WGS) entry which is preliminary data.</text>
</comment>
<dbReference type="InterPro" id="IPR015867">
    <property type="entry name" value="N-reg_PII/ATP_PRibTrfase_C"/>
</dbReference>
<dbReference type="Proteomes" id="UP000295357">
    <property type="component" value="Unassembled WGS sequence"/>
</dbReference>
<dbReference type="SUPFAM" id="SSF54913">
    <property type="entry name" value="GlnB-like"/>
    <property type="match status" value="1"/>
</dbReference>
<reference evidence="1 2" key="1">
    <citation type="submission" date="2019-03" db="EMBL/GenBank/DDBJ databases">
        <title>Genomic Encyclopedia of Type Strains, Phase IV (KMG-IV): sequencing the most valuable type-strain genomes for metagenomic binning, comparative biology and taxonomic classification.</title>
        <authorList>
            <person name="Goeker M."/>
        </authorList>
    </citation>
    <scope>NUCLEOTIDE SEQUENCE [LARGE SCALE GENOMIC DNA]</scope>
    <source>
        <strain evidence="1 2">DSM 25082</strain>
    </source>
</reference>
<dbReference type="GO" id="GO:0030234">
    <property type="term" value="F:enzyme regulator activity"/>
    <property type="evidence" value="ECO:0007669"/>
    <property type="project" value="InterPro"/>
</dbReference>